<feature type="transmembrane region" description="Helical" evidence="18">
    <location>
        <begin position="94"/>
        <end position="116"/>
    </location>
</feature>
<keyword evidence="9 18" id="KW-0472">Membrane</keyword>
<sequence>MPHWSERFRINNSLAREALAEFLGTFVMLSFGDGSVAQKVLSQGDLGSALSIHWSWGIGVIMGVFVAGGVSGAHLNPSITLTLAFLGRFPWRKVLVYWLAQYVGAFAAAACVYLVYYDALNNYDSGHRAVSGDLATAGLWATYPQTYVSSWNCLGDQVWGTAMLMLCILAISDPHNAQPSKAVSAISVGLLVVVIGMTFGLNCGYAINPARDLGPRIFSLIGGWGTETFSYRDYNYFWIPVIGPHIGALLGAAVYQLCVGLHWPREEAQEAPPDTDPHVQGHVGPYMSSNKL</sequence>
<evidence type="ECO:0000256" key="1">
    <source>
        <dbReference type="ARBA" id="ARBA00004651"/>
    </source>
</evidence>
<keyword evidence="6 16" id="KW-0812">Transmembrane</keyword>
<evidence type="ECO:0000313" key="20">
    <source>
        <dbReference type="Proteomes" id="UP000828390"/>
    </source>
</evidence>
<evidence type="ECO:0000256" key="9">
    <source>
        <dbReference type="ARBA" id="ARBA00023136"/>
    </source>
</evidence>
<evidence type="ECO:0000256" key="8">
    <source>
        <dbReference type="ARBA" id="ARBA00022989"/>
    </source>
</evidence>
<dbReference type="InterPro" id="IPR050363">
    <property type="entry name" value="MIP/Aquaporin"/>
</dbReference>
<evidence type="ECO:0000256" key="2">
    <source>
        <dbReference type="ARBA" id="ARBA00006175"/>
    </source>
</evidence>
<dbReference type="PANTHER" id="PTHR43829:SF9">
    <property type="entry name" value="AQUAPORIN-9"/>
    <property type="match status" value="1"/>
</dbReference>
<evidence type="ECO:0000256" key="3">
    <source>
        <dbReference type="ARBA" id="ARBA00020971"/>
    </source>
</evidence>
<comment type="subunit">
    <text evidence="15">Homotetramer; each monomer provides an independent glycerol/water pore. Could also exist in other oligomeric states.</text>
</comment>
<dbReference type="CDD" id="cd00333">
    <property type="entry name" value="MIP"/>
    <property type="match status" value="1"/>
</dbReference>
<dbReference type="InterPro" id="IPR000425">
    <property type="entry name" value="MIP"/>
</dbReference>
<evidence type="ECO:0000256" key="11">
    <source>
        <dbReference type="ARBA" id="ARBA00033020"/>
    </source>
</evidence>
<evidence type="ECO:0000256" key="16">
    <source>
        <dbReference type="RuleBase" id="RU000477"/>
    </source>
</evidence>
<evidence type="ECO:0000256" key="15">
    <source>
        <dbReference type="ARBA" id="ARBA00049716"/>
    </source>
</evidence>
<comment type="catalytic activity">
    <reaction evidence="13">
        <text>glycerol(in) = glycerol(out)</text>
        <dbReference type="Rhea" id="RHEA:29675"/>
        <dbReference type="ChEBI" id="CHEBI:17754"/>
    </reaction>
</comment>
<dbReference type="GO" id="GO:0015254">
    <property type="term" value="F:glycerol channel activity"/>
    <property type="evidence" value="ECO:0007669"/>
    <property type="project" value="TreeGrafter"/>
</dbReference>
<dbReference type="PRINTS" id="PR00783">
    <property type="entry name" value="MINTRINSICP"/>
</dbReference>
<comment type="subcellular location">
    <subcellularLocation>
        <location evidence="1">Cell membrane</location>
        <topology evidence="1">Multi-pass membrane protein</topology>
    </subcellularLocation>
</comment>
<keyword evidence="5" id="KW-1003">Cell membrane</keyword>
<evidence type="ECO:0000256" key="18">
    <source>
        <dbReference type="SAM" id="Phobius"/>
    </source>
</evidence>
<dbReference type="GO" id="GO:0015250">
    <property type="term" value="F:water channel activity"/>
    <property type="evidence" value="ECO:0007669"/>
    <property type="project" value="TreeGrafter"/>
</dbReference>
<evidence type="ECO:0000256" key="10">
    <source>
        <dbReference type="ARBA" id="ARBA00023180"/>
    </source>
</evidence>
<evidence type="ECO:0000256" key="17">
    <source>
        <dbReference type="SAM" id="MobiDB-lite"/>
    </source>
</evidence>
<dbReference type="InterPro" id="IPR023275">
    <property type="entry name" value="Aquaporin_3"/>
</dbReference>
<dbReference type="GO" id="GO:0016323">
    <property type="term" value="C:basolateral plasma membrane"/>
    <property type="evidence" value="ECO:0007669"/>
    <property type="project" value="TreeGrafter"/>
</dbReference>
<evidence type="ECO:0000256" key="13">
    <source>
        <dbReference type="ARBA" id="ARBA00049405"/>
    </source>
</evidence>
<reference evidence="19" key="1">
    <citation type="journal article" date="2019" name="bioRxiv">
        <title>The Genome of the Zebra Mussel, Dreissena polymorpha: A Resource for Invasive Species Research.</title>
        <authorList>
            <person name="McCartney M.A."/>
            <person name="Auch B."/>
            <person name="Kono T."/>
            <person name="Mallez S."/>
            <person name="Zhang Y."/>
            <person name="Obille A."/>
            <person name="Becker A."/>
            <person name="Abrahante J.E."/>
            <person name="Garbe J."/>
            <person name="Badalamenti J.P."/>
            <person name="Herman A."/>
            <person name="Mangelson H."/>
            <person name="Liachko I."/>
            <person name="Sullivan S."/>
            <person name="Sone E.D."/>
            <person name="Koren S."/>
            <person name="Silverstein K.A.T."/>
            <person name="Beckman K.B."/>
            <person name="Gohl D.M."/>
        </authorList>
    </citation>
    <scope>NUCLEOTIDE SEQUENCE</scope>
    <source>
        <strain evidence="19">Duluth1</strain>
        <tissue evidence="19">Whole animal</tissue>
    </source>
</reference>
<evidence type="ECO:0000256" key="7">
    <source>
        <dbReference type="ARBA" id="ARBA00022737"/>
    </source>
</evidence>
<reference evidence="19" key="2">
    <citation type="submission" date="2020-11" db="EMBL/GenBank/DDBJ databases">
        <authorList>
            <person name="McCartney M.A."/>
            <person name="Auch B."/>
            <person name="Kono T."/>
            <person name="Mallez S."/>
            <person name="Becker A."/>
            <person name="Gohl D.M."/>
            <person name="Silverstein K.A.T."/>
            <person name="Koren S."/>
            <person name="Bechman K.B."/>
            <person name="Herman A."/>
            <person name="Abrahante J.E."/>
            <person name="Garbe J."/>
        </authorList>
    </citation>
    <scope>NUCLEOTIDE SEQUENCE</scope>
    <source>
        <strain evidence="19">Duluth1</strain>
        <tissue evidence="19">Whole animal</tissue>
    </source>
</reference>
<dbReference type="PRINTS" id="PR02015">
    <property type="entry name" value="AQUAPORIN3"/>
</dbReference>
<comment type="function">
    <text evidence="14">Aquaglyceroporins form homotetrameric transmembrane channels, with each monomer independently mediating glycerol and water transport across the plasma membrane along their osmotic gradient. Could also be permeable to urea. Also participates in cell permeability to H2O2 and H2O2-mediated signaling. In skin, transports glycerol to the epidermis and stratum corneum, where it maintains hydration, elasticity, and supports lipid biosynthesis for barrier repair. In kidney, contributes to the reabsorption of water, helping the body maintain proper fluid balance.</text>
</comment>
<dbReference type="AlphaFoldDB" id="A0A9D4KAZ0"/>
<evidence type="ECO:0000256" key="14">
    <source>
        <dbReference type="ARBA" id="ARBA00049592"/>
    </source>
</evidence>
<protein>
    <recommendedName>
        <fullName evidence="3">Aquaporin-3</fullName>
    </recommendedName>
    <alternativeName>
        <fullName evidence="11">Aquaglyceroporin-3</fullName>
    </alternativeName>
</protein>
<evidence type="ECO:0000256" key="5">
    <source>
        <dbReference type="ARBA" id="ARBA00022475"/>
    </source>
</evidence>
<dbReference type="InterPro" id="IPR023271">
    <property type="entry name" value="Aquaporin-like"/>
</dbReference>
<keyword evidence="10" id="KW-0325">Glycoprotein</keyword>
<keyword evidence="8 18" id="KW-1133">Transmembrane helix</keyword>
<dbReference type="InterPro" id="IPR022357">
    <property type="entry name" value="MIP_CS"/>
</dbReference>
<gene>
    <name evidence="19" type="ORF">DPMN_109594</name>
</gene>
<dbReference type="NCBIfam" id="TIGR00861">
    <property type="entry name" value="MIP"/>
    <property type="match status" value="1"/>
</dbReference>
<name>A0A9D4KAZ0_DREPO</name>
<dbReference type="EMBL" id="JAIWYP010000004">
    <property type="protein sequence ID" value="KAH3836223.1"/>
    <property type="molecule type" value="Genomic_DNA"/>
</dbReference>
<evidence type="ECO:0000256" key="6">
    <source>
        <dbReference type="ARBA" id="ARBA00022692"/>
    </source>
</evidence>
<comment type="similarity">
    <text evidence="2 16">Belongs to the MIP/aquaporin (TC 1.A.8) family.</text>
</comment>
<dbReference type="OrthoDB" id="3222at2759"/>
<dbReference type="Pfam" id="PF00230">
    <property type="entry name" value="MIP"/>
    <property type="match status" value="1"/>
</dbReference>
<accession>A0A9D4KAZ0</accession>
<feature type="region of interest" description="Disordered" evidence="17">
    <location>
        <begin position="268"/>
        <end position="292"/>
    </location>
</feature>
<dbReference type="FunFam" id="1.20.1080.10:FF:000005">
    <property type="entry name" value="Aquaporin 3"/>
    <property type="match status" value="1"/>
</dbReference>
<evidence type="ECO:0000256" key="4">
    <source>
        <dbReference type="ARBA" id="ARBA00022448"/>
    </source>
</evidence>
<feature type="transmembrane region" description="Helical" evidence="18">
    <location>
        <begin position="53"/>
        <end position="73"/>
    </location>
</feature>
<evidence type="ECO:0000313" key="19">
    <source>
        <dbReference type="EMBL" id="KAH3836223.1"/>
    </source>
</evidence>
<keyword evidence="7" id="KW-0677">Repeat</keyword>
<dbReference type="Proteomes" id="UP000828390">
    <property type="component" value="Unassembled WGS sequence"/>
</dbReference>
<evidence type="ECO:0000256" key="12">
    <source>
        <dbReference type="ARBA" id="ARBA00034651"/>
    </source>
</evidence>
<comment type="caution">
    <text evidence="19">The sequence shown here is derived from an EMBL/GenBank/DDBJ whole genome shotgun (WGS) entry which is preliminary data.</text>
</comment>
<proteinExistence type="inferred from homology"/>
<dbReference type="PROSITE" id="PS00221">
    <property type="entry name" value="MIP"/>
    <property type="match status" value="1"/>
</dbReference>
<organism evidence="19 20">
    <name type="scientific">Dreissena polymorpha</name>
    <name type="common">Zebra mussel</name>
    <name type="synonym">Mytilus polymorpha</name>
    <dbReference type="NCBI Taxonomy" id="45954"/>
    <lineage>
        <taxon>Eukaryota</taxon>
        <taxon>Metazoa</taxon>
        <taxon>Spiralia</taxon>
        <taxon>Lophotrochozoa</taxon>
        <taxon>Mollusca</taxon>
        <taxon>Bivalvia</taxon>
        <taxon>Autobranchia</taxon>
        <taxon>Heteroconchia</taxon>
        <taxon>Euheterodonta</taxon>
        <taxon>Imparidentia</taxon>
        <taxon>Neoheterodontei</taxon>
        <taxon>Myida</taxon>
        <taxon>Dreissenoidea</taxon>
        <taxon>Dreissenidae</taxon>
        <taxon>Dreissena</taxon>
    </lineage>
</organism>
<feature type="transmembrane region" description="Helical" evidence="18">
    <location>
        <begin position="183"/>
        <end position="207"/>
    </location>
</feature>
<dbReference type="SUPFAM" id="SSF81338">
    <property type="entry name" value="Aquaporin-like"/>
    <property type="match status" value="1"/>
</dbReference>
<keyword evidence="20" id="KW-1185">Reference proteome</keyword>
<dbReference type="Gene3D" id="1.20.1080.10">
    <property type="entry name" value="Glycerol uptake facilitator protein"/>
    <property type="match status" value="1"/>
</dbReference>
<comment type="catalytic activity">
    <reaction evidence="12">
        <text>H2O(in) = H2O(out)</text>
        <dbReference type="Rhea" id="RHEA:29667"/>
        <dbReference type="ChEBI" id="CHEBI:15377"/>
    </reaction>
</comment>
<keyword evidence="4 16" id="KW-0813">Transport</keyword>
<feature type="transmembrane region" description="Helical" evidence="18">
    <location>
        <begin position="236"/>
        <end position="255"/>
    </location>
</feature>
<dbReference type="PANTHER" id="PTHR43829">
    <property type="entry name" value="AQUAPORIN OR AQUAGLYCEROPORIN RELATED"/>
    <property type="match status" value="1"/>
</dbReference>